<feature type="compositionally biased region" description="Polar residues" evidence="7">
    <location>
        <begin position="1020"/>
        <end position="1038"/>
    </location>
</feature>
<dbReference type="PANTHER" id="PTHR45639:SF3">
    <property type="entry name" value="HYPOXIA UP-REGULATED PROTEIN 1"/>
    <property type="match status" value="1"/>
</dbReference>
<evidence type="ECO:0000256" key="6">
    <source>
        <dbReference type="ARBA" id="ARBA00040503"/>
    </source>
</evidence>
<evidence type="ECO:0000256" key="3">
    <source>
        <dbReference type="ARBA" id="ARBA00022824"/>
    </source>
</evidence>
<dbReference type="GO" id="GO:0034663">
    <property type="term" value="C:endoplasmic reticulum chaperone complex"/>
    <property type="evidence" value="ECO:0007669"/>
    <property type="project" value="TreeGrafter"/>
</dbReference>
<feature type="transmembrane region" description="Helical" evidence="8">
    <location>
        <begin position="131"/>
        <end position="151"/>
    </location>
</feature>
<evidence type="ECO:0000256" key="4">
    <source>
        <dbReference type="ARBA" id="ARBA00022840"/>
    </source>
</evidence>
<name>A0A0B2VJA4_TOXCA</name>
<dbReference type="PRINTS" id="PR00301">
    <property type="entry name" value="HEATSHOCK70"/>
</dbReference>
<dbReference type="GO" id="GO:0030968">
    <property type="term" value="P:endoplasmic reticulum unfolded protein response"/>
    <property type="evidence" value="ECO:0007669"/>
    <property type="project" value="TreeGrafter"/>
</dbReference>
<dbReference type="Gene3D" id="3.30.420.40">
    <property type="match status" value="2"/>
</dbReference>
<dbReference type="GO" id="GO:0005524">
    <property type="term" value="F:ATP binding"/>
    <property type="evidence" value="ECO:0007669"/>
    <property type="project" value="UniProtKB-KW"/>
</dbReference>
<feature type="region of interest" description="Disordered" evidence="7">
    <location>
        <begin position="1009"/>
        <end position="1085"/>
    </location>
</feature>
<dbReference type="CDD" id="cd10230">
    <property type="entry name" value="ASKHA_NBD_HSP70_HYOU1"/>
    <property type="match status" value="1"/>
</dbReference>
<dbReference type="Gene3D" id="1.20.1270.10">
    <property type="match status" value="1"/>
</dbReference>
<evidence type="ECO:0000313" key="10">
    <source>
        <dbReference type="Proteomes" id="UP000031036"/>
    </source>
</evidence>
<feature type="compositionally biased region" description="Basic and acidic residues" evidence="7">
    <location>
        <begin position="1040"/>
        <end position="1062"/>
    </location>
</feature>
<dbReference type="InterPro" id="IPR029047">
    <property type="entry name" value="HSP70_peptide-bd_sf"/>
</dbReference>
<sequence>MDKIDTPVDPQFLCLNFRSGDAEWRCCCCGFFALRFSAVFLIVPNSKDDVEFSKQCRHFRFFVHPGALRLSNSAASIVRSRVLVVRGRYLRGGFASLFVGCRATVKFANSMFHLRYCVSMKTRLGLMALKLLILIVACVSITEAGLAAMSVDFGSQFMKIALVKPGVPMEIVLNKESRRKTPNLVAIRNGERYFGEAALAVSVKYPKCAFGYLSDLLAKRVDNPILSLYKERFSLLNMTVDEERQTVQFDIDGEKHSVESLIAMVLSHARKTVEDFAEQPVRDVVITVPAFFNQAERRAMVAAAEIADLNLLQLLNEHSAAGLNYGVFRRKEIGEQAQTLLIYDMGASKTTAAIVSYQLEKEKDSNEKNPQMRTFGFGFDRTLGGFEITLRLRDHLVKEFRKQVKVRQDIATNPRAMAKMLKEAERLKQVLSANADHFAQVENVHEEHDFKLRVTRAELEEMIADLEHRMLQPIIDSMKMAEMDVGQIDQVVLMGAGTRVPKVKAVLQGFFKNKELANFLNTDEAIAMGAVYQAAHLSKGFKVKKFGVHDLHIFPIQVDFLSASEKDGKSMPRVVHRPIFSYKSFYPSNRKILSFTSYDEDFGFNVNYGDLKQLSEKQLREFGSVNISDVEMTGIAEAIRTEMTDGSTTMKGVKVRFSMDGSGIFHLEGAEAVFEKIQKEQSAFASIAGKFAGLFSSGSESKEKEGSGKPTEGGSNKEEEAGKGVEEKEQVGAKTGSDQTKEGDNSAVKPDAASPKGDKPATEAGASQAEGSTAEKEKEVTQEQKPKTVKIPLKLSETRLDVFALPANEIASAKKMLSDFEEREQTKAKREAAHNNLEALVYDVSDKLEQSEFQKFITEEERSSVSEQVKVVRAWLEDEVDLETTTDQFESKHKSIQDLLKPVKFRIKEFKERPVVVADLLSLFNHTEMFLTLSENLTAVEIFSETEITTLKKVFNETKTWWTEKNATQLALKPTDQPAYTVRDLKEKIWDLDREMKYLLNKMKFAKPKVPKEERKGSDTNRTGTESAASSEQGSTAEEATEKRGDMEEVDLTGHGDEKSSTEEEGGESGGSPAEDGKTHDTSEL</sequence>
<dbReference type="InterPro" id="IPR013126">
    <property type="entry name" value="Hsp_70_fam"/>
</dbReference>
<dbReference type="SUPFAM" id="SSF100934">
    <property type="entry name" value="Heat shock protein 70kD (HSP70), C-terminal subdomain"/>
    <property type="match status" value="1"/>
</dbReference>
<keyword evidence="8" id="KW-0812">Transmembrane</keyword>
<accession>A0A0B2VJA4</accession>
<feature type="compositionally biased region" description="Basic and acidic residues" evidence="7">
    <location>
        <begin position="773"/>
        <end position="786"/>
    </location>
</feature>
<keyword evidence="8" id="KW-0472">Membrane</keyword>
<keyword evidence="3" id="KW-0256">Endoplasmic reticulum</keyword>
<dbReference type="FunFam" id="3.90.640.10:FF:000004">
    <property type="entry name" value="Heat shock 70 kDa protein 4"/>
    <property type="match status" value="1"/>
</dbReference>
<dbReference type="AlphaFoldDB" id="A0A0B2VJA4"/>
<proteinExistence type="inferred from homology"/>
<dbReference type="Proteomes" id="UP000031036">
    <property type="component" value="Unassembled WGS sequence"/>
</dbReference>
<evidence type="ECO:0000256" key="5">
    <source>
        <dbReference type="ARBA" id="ARBA00023186"/>
    </source>
</evidence>
<protein>
    <recommendedName>
        <fullName evidence="6">Hypoxia up-regulated protein 1</fullName>
    </recommendedName>
</protein>
<evidence type="ECO:0000256" key="1">
    <source>
        <dbReference type="ARBA" id="ARBA00007381"/>
    </source>
</evidence>
<dbReference type="SUPFAM" id="SSF53067">
    <property type="entry name" value="Actin-like ATPase domain"/>
    <property type="match status" value="2"/>
</dbReference>
<feature type="region of interest" description="Disordered" evidence="7">
    <location>
        <begin position="697"/>
        <end position="786"/>
    </location>
</feature>
<evidence type="ECO:0000256" key="7">
    <source>
        <dbReference type="SAM" id="MobiDB-lite"/>
    </source>
</evidence>
<reference evidence="9 10" key="1">
    <citation type="submission" date="2014-11" db="EMBL/GenBank/DDBJ databases">
        <title>Genetic blueprint of the zoonotic pathogen Toxocara canis.</title>
        <authorList>
            <person name="Zhu X.-Q."/>
            <person name="Korhonen P.K."/>
            <person name="Cai H."/>
            <person name="Young N.D."/>
            <person name="Nejsum P."/>
            <person name="von Samson-Himmelstjerna G."/>
            <person name="Boag P.R."/>
            <person name="Tan P."/>
            <person name="Li Q."/>
            <person name="Min J."/>
            <person name="Yang Y."/>
            <person name="Wang X."/>
            <person name="Fang X."/>
            <person name="Hall R.S."/>
            <person name="Hofmann A."/>
            <person name="Sternberg P.W."/>
            <person name="Jex A.R."/>
            <person name="Gasser R.B."/>
        </authorList>
    </citation>
    <scope>NUCLEOTIDE SEQUENCE [LARGE SCALE GENOMIC DNA]</scope>
    <source>
        <strain evidence="9">PN_DK_2014</strain>
    </source>
</reference>
<dbReference type="GO" id="GO:0140662">
    <property type="term" value="F:ATP-dependent protein folding chaperone"/>
    <property type="evidence" value="ECO:0007669"/>
    <property type="project" value="InterPro"/>
</dbReference>
<dbReference type="PANTHER" id="PTHR45639">
    <property type="entry name" value="HSC70CB, ISOFORM G-RELATED"/>
    <property type="match status" value="1"/>
</dbReference>
<keyword evidence="5" id="KW-0143">Chaperone</keyword>
<evidence type="ECO:0000313" key="9">
    <source>
        <dbReference type="EMBL" id="KHN81474.1"/>
    </source>
</evidence>
<keyword evidence="8" id="KW-1133">Transmembrane helix</keyword>
<keyword evidence="10" id="KW-1185">Reference proteome</keyword>
<dbReference type="Pfam" id="PF00012">
    <property type="entry name" value="HSP70"/>
    <property type="match status" value="1"/>
</dbReference>
<dbReference type="Gene3D" id="2.60.34.10">
    <property type="entry name" value="Substrate Binding Domain Of DNAk, Chain A, domain 1"/>
    <property type="match status" value="1"/>
</dbReference>
<gene>
    <name evidence="9" type="primary">Hyou1</name>
    <name evidence="9" type="ORF">Tcan_18013</name>
</gene>
<dbReference type="OrthoDB" id="10262720at2759"/>
<keyword evidence="4" id="KW-0067">ATP-binding</keyword>
<keyword evidence="2" id="KW-0547">Nucleotide-binding</keyword>
<dbReference type="OMA" id="SRTPMIQ"/>
<dbReference type="InterPro" id="IPR043129">
    <property type="entry name" value="ATPase_NBD"/>
</dbReference>
<dbReference type="STRING" id="6265.A0A0B2VJA4"/>
<feature type="compositionally biased region" description="Basic and acidic residues" evidence="7">
    <location>
        <begin position="715"/>
        <end position="731"/>
    </location>
</feature>
<dbReference type="InterPro" id="IPR029048">
    <property type="entry name" value="HSP70_C_sf"/>
</dbReference>
<evidence type="ECO:0000256" key="8">
    <source>
        <dbReference type="SAM" id="Phobius"/>
    </source>
</evidence>
<comment type="caution">
    <text evidence="9">The sequence shown here is derived from an EMBL/GenBank/DDBJ whole genome shotgun (WGS) entry which is preliminary data.</text>
</comment>
<evidence type="ECO:0000256" key="2">
    <source>
        <dbReference type="ARBA" id="ARBA00022741"/>
    </source>
</evidence>
<dbReference type="EMBL" id="JPKZ01001512">
    <property type="protein sequence ID" value="KHN81474.1"/>
    <property type="molecule type" value="Genomic_DNA"/>
</dbReference>
<organism evidence="9 10">
    <name type="scientific">Toxocara canis</name>
    <name type="common">Canine roundworm</name>
    <dbReference type="NCBI Taxonomy" id="6265"/>
    <lineage>
        <taxon>Eukaryota</taxon>
        <taxon>Metazoa</taxon>
        <taxon>Ecdysozoa</taxon>
        <taxon>Nematoda</taxon>
        <taxon>Chromadorea</taxon>
        <taxon>Rhabditida</taxon>
        <taxon>Spirurina</taxon>
        <taxon>Ascaridomorpha</taxon>
        <taxon>Ascaridoidea</taxon>
        <taxon>Toxocaridae</taxon>
        <taxon>Toxocara</taxon>
    </lineage>
</organism>
<dbReference type="Gene3D" id="3.30.30.30">
    <property type="match status" value="1"/>
</dbReference>
<dbReference type="Gene3D" id="3.90.640.10">
    <property type="entry name" value="Actin, Chain A, domain 4"/>
    <property type="match status" value="1"/>
</dbReference>
<feature type="compositionally biased region" description="Basic and acidic residues" evidence="7">
    <location>
        <begin position="1075"/>
        <end position="1085"/>
    </location>
</feature>
<feature type="compositionally biased region" description="Basic and acidic residues" evidence="7">
    <location>
        <begin position="1010"/>
        <end position="1019"/>
    </location>
</feature>
<comment type="similarity">
    <text evidence="1">Belongs to the heat shock protein 70 family.</text>
</comment>